<keyword evidence="2" id="KW-1185">Reference proteome</keyword>
<dbReference type="RefSeq" id="XP_046017833.1">
    <property type="nucleotide sequence ID" value="XM_046156179.1"/>
</dbReference>
<gene>
    <name evidence="1" type="ORF">B0I36DRAFT_343626</name>
</gene>
<reference evidence="1" key="1">
    <citation type="journal article" date="2021" name="Nat. Commun.">
        <title>Genetic determinants of endophytism in the Arabidopsis root mycobiome.</title>
        <authorList>
            <person name="Mesny F."/>
            <person name="Miyauchi S."/>
            <person name="Thiergart T."/>
            <person name="Pickel B."/>
            <person name="Atanasova L."/>
            <person name="Karlsson M."/>
            <person name="Huettel B."/>
            <person name="Barry K.W."/>
            <person name="Haridas S."/>
            <person name="Chen C."/>
            <person name="Bauer D."/>
            <person name="Andreopoulos W."/>
            <person name="Pangilinan J."/>
            <person name="LaButti K."/>
            <person name="Riley R."/>
            <person name="Lipzen A."/>
            <person name="Clum A."/>
            <person name="Drula E."/>
            <person name="Henrissat B."/>
            <person name="Kohler A."/>
            <person name="Grigoriev I.V."/>
            <person name="Martin F.M."/>
            <person name="Hacquard S."/>
        </authorList>
    </citation>
    <scope>NUCLEOTIDE SEQUENCE</scope>
    <source>
        <strain evidence="1">MPI-CAGE-CH-0230</strain>
    </source>
</reference>
<proteinExistence type="predicted"/>
<protein>
    <submittedName>
        <fullName evidence="1">Uncharacterized protein</fullName>
    </submittedName>
</protein>
<dbReference type="Proteomes" id="UP000756346">
    <property type="component" value="Unassembled WGS sequence"/>
</dbReference>
<dbReference type="AlphaFoldDB" id="A0A9P9BUZ9"/>
<dbReference type="EMBL" id="JAGTJQ010000001">
    <property type="protein sequence ID" value="KAH7039778.1"/>
    <property type="molecule type" value="Genomic_DNA"/>
</dbReference>
<evidence type="ECO:0000313" key="2">
    <source>
        <dbReference type="Proteomes" id="UP000756346"/>
    </source>
</evidence>
<organism evidence="1 2">
    <name type="scientific">Microdochium trichocladiopsis</name>
    <dbReference type="NCBI Taxonomy" id="1682393"/>
    <lineage>
        <taxon>Eukaryota</taxon>
        <taxon>Fungi</taxon>
        <taxon>Dikarya</taxon>
        <taxon>Ascomycota</taxon>
        <taxon>Pezizomycotina</taxon>
        <taxon>Sordariomycetes</taxon>
        <taxon>Xylariomycetidae</taxon>
        <taxon>Xylariales</taxon>
        <taxon>Microdochiaceae</taxon>
        <taxon>Microdochium</taxon>
    </lineage>
</organism>
<dbReference type="GeneID" id="70185725"/>
<name>A0A9P9BUZ9_9PEZI</name>
<comment type="caution">
    <text evidence="1">The sequence shown here is derived from an EMBL/GenBank/DDBJ whole genome shotgun (WGS) entry which is preliminary data.</text>
</comment>
<sequence length="110" mass="11568">MAGLGIFAEGRCPGSFYDLQEFVTQTSIPSAASGCKSPEWESTERTAGEAERLLCGAETHALGTAALASPPELAKFGFLATWALVGDPACREPSLGCGTWPFGLWGLRET</sequence>
<evidence type="ECO:0000313" key="1">
    <source>
        <dbReference type="EMBL" id="KAH7039778.1"/>
    </source>
</evidence>
<accession>A0A9P9BUZ9</accession>